<gene>
    <name evidence="3" type="ORF">IRY30_04705</name>
</gene>
<sequence>MRYQVSVSRDVAKTFRRIHPQDAKRLKVAIEALADDPRPPGSIQLAGGEGELRIRVGDYRVIYEIRDRELIVLVLRVGHRRQVYR</sequence>
<dbReference type="Gene3D" id="3.30.2310.20">
    <property type="entry name" value="RelE-like"/>
    <property type="match status" value="1"/>
</dbReference>
<comment type="caution">
    <text evidence="3">The sequence shown here is derived from an EMBL/GenBank/DDBJ whole genome shotgun (WGS) entry which is preliminary data.</text>
</comment>
<dbReference type="InterPro" id="IPR007712">
    <property type="entry name" value="RelE/ParE_toxin"/>
</dbReference>
<evidence type="ECO:0000256" key="1">
    <source>
        <dbReference type="ARBA" id="ARBA00006226"/>
    </source>
</evidence>
<reference evidence="3 4" key="1">
    <citation type="submission" date="2020-10" db="EMBL/GenBank/DDBJ databases">
        <title>Novel species in genus Corynebacterium.</title>
        <authorList>
            <person name="Zhang G."/>
        </authorList>
    </citation>
    <scope>NUCLEOTIDE SEQUENCE [LARGE SCALE GENOMIC DNA]</scope>
    <source>
        <strain evidence="3 4">DSM 45110</strain>
    </source>
</reference>
<keyword evidence="2" id="KW-1277">Toxin-antitoxin system</keyword>
<evidence type="ECO:0000313" key="3">
    <source>
        <dbReference type="EMBL" id="MBF4553380.1"/>
    </source>
</evidence>
<keyword evidence="4" id="KW-1185">Reference proteome</keyword>
<dbReference type="EMBL" id="JADKMY010000001">
    <property type="protein sequence ID" value="MBF4553380.1"/>
    <property type="molecule type" value="Genomic_DNA"/>
</dbReference>
<comment type="similarity">
    <text evidence="1">Belongs to the RelE toxin family.</text>
</comment>
<protein>
    <submittedName>
        <fullName evidence="3">Type II toxin-antitoxin system RelE/ParE family toxin</fullName>
    </submittedName>
</protein>
<evidence type="ECO:0000256" key="2">
    <source>
        <dbReference type="ARBA" id="ARBA00022649"/>
    </source>
</evidence>
<dbReference type="SUPFAM" id="SSF143011">
    <property type="entry name" value="RelE-like"/>
    <property type="match status" value="1"/>
</dbReference>
<dbReference type="PANTHER" id="PTHR35601:SF1">
    <property type="entry name" value="TOXIN RELE"/>
    <property type="match status" value="1"/>
</dbReference>
<dbReference type="NCBIfam" id="TIGR02385">
    <property type="entry name" value="RelE_StbE"/>
    <property type="match status" value="1"/>
</dbReference>
<dbReference type="Pfam" id="PF05016">
    <property type="entry name" value="ParE_toxin"/>
    <property type="match status" value="1"/>
</dbReference>
<name>A0ABR9ZJ08_9CORY</name>
<dbReference type="RefSeq" id="WP_194556196.1">
    <property type="nucleotide sequence ID" value="NZ_JADKMY010000001.1"/>
</dbReference>
<proteinExistence type="inferred from homology"/>
<dbReference type="PANTHER" id="PTHR35601">
    <property type="entry name" value="TOXIN RELE"/>
    <property type="match status" value="1"/>
</dbReference>
<dbReference type="InterPro" id="IPR035093">
    <property type="entry name" value="RelE/ParE_toxin_dom_sf"/>
</dbReference>
<organism evidence="3 4">
    <name type="scientific">Corynebacterium suicordis DSM 45110</name>
    <dbReference type="NCBI Taxonomy" id="1121369"/>
    <lineage>
        <taxon>Bacteria</taxon>
        <taxon>Bacillati</taxon>
        <taxon>Actinomycetota</taxon>
        <taxon>Actinomycetes</taxon>
        <taxon>Mycobacteriales</taxon>
        <taxon>Corynebacteriaceae</taxon>
        <taxon>Corynebacterium</taxon>
    </lineage>
</organism>
<dbReference type="Proteomes" id="UP000635902">
    <property type="component" value="Unassembled WGS sequence"/>
</dbReference>
<accession>A0ABR9ZJ08</accession>
<evidence type="ECO:0000313" key="4">
    <source>
        <dbReference type="Proteomes" id="UP000635902"/>
    </source>
</evidence>